<proteinExistence type="predicted"/>
<dbReference type="Proteomes" id="UP000078200">
    <property type="component" value="Unassembled WGS sequence"/>
</dbReference>
<feature type="transmembrane region" description="Helical" evidence="1">
    <location>
        <begin position="26"/>
        <end position="47"/>
    </location>
</feature>
<dbReference type="PROSITE" id="PS51257">
    <property type="entry name" value="PROKAR_LIPOPROTEIN"/>
    <property type="match status" value="1"/>
</dbReference>
<accession>A0A1A9V1R2</accession>
<evidence type="ECO:0000256" key="1">
    <source>
        <dbReference type="SAM" id="Phobius"/>
    </source>
</evidence>
<evidence type="ECO:0000313" key="3">
    <source>
        <dbReference type="Proteomes" id="UP000078200"/>
    </source>
</evidence>
<sequence length="115" mass="13102">MCFIVGRIPRSTTVALMSTTTSCAILVSYAMMSTWPLGSSIWIAVFMDRRSIKGRFLACFERMMKNESANALYLKSGNIWMKCYHIFSTNYCKFPMKLTTSESHDQQKTGEAQKS</sequence>
<name>A0A1A9V1R2_GLOAU</name>
<keyword evidence="1" id="KW-0812">Transmembrane</keyword>
<keyword evidence="1" id="KW-0472">Membrane</keyword>
<protein>
    <submittedName>
        <fullName evidence="2">Uncharacterized protein</fullName>
    </submittedName>
</protein>
<dbReference type="EnsemblMetazoa" id="GAUT022998-RA">
    <property type="protein sequence ID" value="GAUT022998-PA"/>
    <property type="gene ID" value="GAUT022998"/>
</dbReference>
<keyword evidence="1" id="KW-1133">Transmembrane helix</keyword>
<keyword evidence="3" id="KW-1185">Reference proteome</keyword>
<evidence type="ECO:0000313" key="2">
    <source>
        <dbReference type="EnsemblMetazoa" id="GAUT022998-PA"/>
    </source>
</evidence>
<dbReference type="VEuPathDB" id="VectorBase:GAUT022998"/>
<reference evidence="2" key="1">
    <citation type="submission" date="2020-05" db="UniProtKB">
        <authorList>
            <consortium name="EnsemblMetazoa"/>
        </authorList>
    </citation>
    <scope>IDENTIFICATION</scope>
    <source>
        <strain evidence="2">TTRI</strain>
    </source>
</reference>
<organism evidence="2 3">
    <name type="scientific">Glossina austeni</name>
    <name type="common">Savannah tsetse fly</name>
    <dbReference type="NCBI Taxonomy" id="7395"/>
    <lineage>
        <taxon>Eukaryota</taxon>
        <taxon>Metazoa</taxon>
        <taxon>Ecdysozoa</taxon>
        <taxon>Arthropoda</taxon>
        <taxon>Hexapoda</taxon>
        <taxon>Insecta</taxon>
        <taxon>Pterygota</taxon>
        <taxon>Neoptera</taxon>
        <taxon>Endopterygota</taxon>
        <taxon>Diptera</taxon>
        <taxon>Brachycera</taxon>
        <taxon>Muscomorpha</taxon>
        <taxon>Hippoboscoidea</taxon>
        <taxon>Glossinidae</taxon>
        <taxon>Glossina</taxon>
    </lineage>
</organism>
<dbReference type="AlphaFoldDB" id="A0A1A9V1R2"/>